<dbReference type="RefSeq" id="XP_006817394.1">
    <property type="nucleotide sequence ID" value="XM_006817331.1"/>
</dbReference>
<evidence type="ECO:0000313" key="13">
    <source>
        <dbReference type="Proteomes" id="UP000694865"/>
    </source>
</evidence>
<dbReference type="PIRSF" id="PIRSF005557">
    <property type="entry name" value="Sialyl_trans"/>
    <property type="match status" value="1"/>
</dbReference>
<dbReference type="InterPro" id="IPR012163">
    <property type="entry name" value="Sialyl_trans"/>
</dbReference>
<keyword evidence="9" id="KW-0472">Membrane</keyword>
<sequence length="283" mass="32940">MRLVKRIESRAARKRRLQDELQKKLTDTLEKLQVWKRNITAAKYIRNEIDINNGTSFIFTKENSPAGREYYNSFQKSPVTIDEFKRELLPQSTPFSNMSSFNACAIVGNGGILKNSFCGREIDSHDFVMRFQLLNSSAEVARFMVALNEYTGSLLWIPNSWAINTSVTFTTAKVVKEHSNLHMLLSDPEYFRRIGEHWRVDRLLSTGMMLVSLGLTLCDELHLYGFWPFTIDAKGETLPMHYTEDISWKTYRRSHDYPSEFKLLESLHHSGVLRLRVNECIYH</sequence>
<comment type="similarity">
    <text evidence="2">Belongs to the glycosyltransferase 29 family.</text>
</comment>
<keyword evidence="8" id="KW-0333">Golgi apparatus</keyword>
<keyword evidence="4" id="KW-0808">Transferase</keyword>
<evidence type="ECO:0000256" key="4">
    <source>
        <dbReference type="ARBA" id="ARBA00022679"/>
    </source>
</evidence>
<evidence type="ECO:0000256" key="9">
    <source>
        <dbReference type="ARBA" id="ARBA00023136"/>
    </source>
</evidence>
<evidence type="ECO:0000313" key="14">
    <source>
        <dbReference type="RefSeq" id="XP_006817394.1"/>
    </source>
</evidence>
<protein>
    <submittedName>
        <fullName evidence="14">Alpha-N-acetylneuraminide alpha-2,8-sialyltransferase-like</fullName>
    </submittedName>
</protein>
<evidence type="ECO:0000256" key="12">
    <source>
        <dbReference type="SAM" id="Coils"/>
    </source>
</evidence>
<evidence type="ECO:0000256" key="2">
    <source>
        <dbReference type="ARBA" id="ARBA00006003"/>
    </source>
</evidence>
<evidence type="ECO:0000256" key="6">
    <source>
        <dbReference type="ARBA" id="ARBA00022968"/>
    </source>
</evidence>
<name>A0ABM0MBK3_SACKO</name>
<reference evidence="14" key="1">
    <citation type="submission" date="2025-08" db="UniProtKB">
        <authorList>
            <consortium name="RefSeq"/>
        </authorList>
    </citation>
    <scope>IDENTIFICATION</scope>
    <source>
        <tissue evidence="14">Testes</tissue>
    </source>
</reference>
<dbReference type="CDD" id="cd23963">
    <property type="entry name" value="GT29_ST8SIA"/>
    <property type="match status" value="1"/>
</dbReference>
<organism evidence="13 14">
    <name type="scientific">Saccoglossus kowalevskii</name>
    <name type="common">Acorn worm</name>
    <dbReference type="NCBI Taxonomy" id="10224"/>
    <lineage>
        <taxon>Eukaryota</taxon>
        <taxon>Metazoa</taxon>
        <taxon>Hemichordata</taxon>
        <taxon>Enteropneusta</taxon>
        <taxon>Harrimaniidae</taxon>
        <taxon>Saccoglossus</taxon>
    </lineage>
</organism>
<proteinExistence type="inferred from homology"/>
<dbReference type="Pfam" id="PF00777">
    <property type="entry name" value="Glyco_transf_29"/>
    <property type="match status" value="2"/>
</dbReference>
<dbReference type="InterPro" id="IPR050943">
    <property type="entry name" value="Glycosyltr_29_Sialyltrsf"/>
</dbReference>
<dbReference type="Gene3D" id="3.90.1480.20">
    <property type="entry name" value="Glycosyl transferase family 29"/>
    <property type="match status" value="2"/>
</dbReference>
<evidence type="ECO:0000256" key="8">
    <source>
        <dbReference type="ARBA" id="ARBA00023034"/>
    </source>
</evidence>
<keyword evidence="3" id="KW-0328">Glycosyltransferase</keyword>
<dbReference type="InterPro" id="IPR001675">
    <property type="entry name" value="Glyco_trans_29"/>
</dbReference>
<dbReference type="Proteomes" id="UP000694865">
    <property type="component" value="Unplaced"/>
</dbReference>
<evidence type="ECO:0000256" key="3">
    <source>
        <dbReference type="ARBA" id="ARBA00022676"/>
    </source>
</evidence>
<keyword evidence="7" id="KW-1133">Transmembrane helix</keyword>
<keyword evidence="11" id="KW-0325">Glycoprotein</keyword>
<evidence type="ECO:0000256" key="7">
    <source>
        <dbReference type="ARBA" id="ARBA00022989"/>
    </source>
</evidence>
<keyword evidence="12" id="KW-0175">Coiled coil</keyword>
<dbReference type="GeneID" id="100373774"/>
<evidence type="ECO:0000256" key="5">
    <source>
        <dbReference type="ARBA" id="ARBA00022692"/>
    </source>
</evidence>
<keyword evidence="10" id="KW-1015">Disulfide bond</keyword>
<feature type="coiled-coil region" evidence="12">
    <location>
        <begin position="4"/>
        <end position="38"/>
    </location>
</feature>
<dbReference type="InterPro" id="IPR038578">
    <property type="entry name" value="GT29-like_sf"/>
</dbReference>
<gene>
    <name evidence="14" type="primary">LOC100373774</name>
</gene>
<dbReference type="PANTHER" id="PTHR11987:SF36">
    <property type="entry name" value="SIA-ALPHA-2,3-GAL-BETA-1,4-GLCNAC-R:ALPHA 2,8-SIALYLTRANSFERASE"/>
    <property type="match status" value="1"/>
</dbReference>
<evidence type="ECO:0000256" key="1">
    <source>
        <dbReference type="ARBA" id="ARBA00004323"/>
    </source>
</evidence>
<keyword evidence="6" id="KW-0735">Signal-anchor</keyword>
<keyword evidence="5" id="KW-0812">Transmembrane</keyword>
<evidence type="ECO:0000256" key="11">
    <source>
        <dbReference type="ARBA" id="ARBA00023180"/>
    </source>
</evidence>
<dbReference type="PANTHER" id="PTHR11987">
    <property type="entry name" value="ALPHA-2,8-SIALYLTRANSFERASE"/>
    <property type="match status" value="1"/>
</dbReference>
<comment type="subcellular location">
    <subcellularLocation>
        <location evidence="1">Golgi apparatus membrane</location>
        <topology evidence="1">Single-pass type II membrane protein</topology>
    </subcellularLocation>
</comment>
<keyword evidence="13" id="KW-1185">Reference proteome</keyword>
<accession>A0ABM0MBK3</accession>
<evidence type="ECO:0000256" key="10">
    <source>
        <dbReference type="ARBA" id="ARBA00023157"/>
    </source>
</evidence>